<accession>A0A6I3L0N8</accession>
<gene>
    <name evidence="1" type="ORF">GLP40_21415</name>
</gene>
<comment type="caution">
    <text evidence="1">The sequence shown here is derived from an EMBL/GenBank/DDBJ whole genome shotgun (WGS) entry which is preliminary data.</text>
</comment>
<dbReference type="EMBL" id="WMBB01000010">
    <property type="protein sequence ID" value="MTE15321.1"/>
    <property type="molecule type" value="Genomic_DNA"/>
</dbReference>
<evidence type="ECO:0000313" key="2">
    <source>
        <dbReference type="Proteomes" id="UP000432464"/>
    </source>
</evidence>
<keyword evidence="2" id="KW-1185">Reference proteome</keyword>
<evidence type="ECO:0000313" key="1">
    <source>
        <dbReference type="EMBL" id="MTE15321.1"/>
    </source>
</evidence>
<dbReference type="RefSeq" id="WP_154789778.1">
    <property type="nucleotide sequence ID" value="NZ_WMBB01000010.1"/>
</dbReference>
<organism evidence="1 2">
    <name type="scientific">Nocardia aurantiaca</name>
    <dbReference type="NCBI Taxonomy" id="2675850"/>
    <lineage>
        <taxon>Bacteria</taxon>
        <taxon>Bacillati</taxon>
        <taxon>Actinomycetota</taxon>
        <taxon>Actinomycetes</taxon>
        <taxon>Mycobacteriales</taxon>
        <taxon>Nocardiaceae</taxon>
        <taxon>Nocardia</taxon>
    </lineage>
</organism>
<sequence>MAETADLATLPTKELHDRAVKLAARRGDIKFLWELLKAIPGAEVAAGNQGEGEVDIWNTAALLDDYFHAGEGEVGEALRPMYLDYLNKHA</sequence>
<protein>
    <submittedName>
        <fullName evidence="1">Uncharacterized protein</fullName>
    </submittedName>
</protein>
<reference evidence="1 2" key="1">
    <citation type="submission" date="2019-11" db="EMBL/GenBank/DDBJ databases">
        <title>Nocardia sp. nov. CT2-14 isolated from soil.</title>
        <authorList>
            <person name="Kanchanasin P."/>
            <person name="Tanasupawat S."/>
            <person name="Yuki M."/>
            <person name="Kudo T."/>
        </authorList>
    </citation>
    <scope>NUCLEOTIDE SEQUENCE [LARGE SCALE GENOMIC DNA]</scope>
    <source>
        <strain evidence="1 2">CT2-14</strain>
    </source>
</reference>
<proteinExistence type="predicted"/>
<dbReference type="Proteomes" id="UP000432464">
    <property type="component" value="Unassembled WGS sequence"/>
</dbReference>
<name>A0A6I3L0N8_9NOCA</name>
<dbReference type="AlphaFoldDB" id="A0A6I3L0N8"/>